<comment type="subcellular location">
    <subcellularLocation>
        <location evidence="1">Nucleus</location>
    </subcellularLocation>
</comment>
<dbReference type="GeneTree" id="ENSGT00980000202586"/>
<protein>
    <recommendedName>
        <fullName evidence="9">C2H2-type domain-containing protein</fullName>
    </recommendedName>
</protein>
<keyword evidence="4 7" id="KW-0863">Zinc-finger</keyword>
<evidence type="ECO:0000256" key="6">
    <source>
        <dbReference type="ARBA" id="ARBA00023242"/>
    </source>
</evidence>
<keyword evidence="5" id="KW-0862">Zinc</keyword>
<evidence type="ECO:0000259" key="9">
    <source>
        <dbReference type="PROSITE" id="PS50157"/>
    </source>
</evidence>
<dbReference type="InParanoid" id="A0A673XWT0"/>
<dbReference type="PROSITE" id="PS50157">
    <property type="entry name" value="ZINC_FINGER_C2H2_2"/>
    <property type="match status" value="3"/>
</dbReference>
<evidence type="ECO:0000313" key="10">
    <source>
        <dbReference type="Ensembl" id="ENSSTUP00000026337.1"/>
    </source>
</evidence>
<organism evidence="10 11">
    <name type="scientific">Salmo trutta</name>
    <name type="common">Brown trout</name>
    <dbReference type="NCBI Taxonomy" id="8032"/>
    <lineage>
        <taxon>Eukaryota</taxon>
        <taxon>Metazoa</taxon>
        <taxon>Chordata</taxon>
        <taxon>Craniata</taxon>
        <taxon>Vertebrata</taxon>
        <taxon>Euteleostomi</taxon>
        <taxon>Actinopterygii</taxon>
        <taxon>Neopterygii</taxon>
        <taxon>Teleostei</taxon>
        <taxon>Protacanthopterygii</taxon>
        <taxon>Salmoniformes</taxon>
        <taxon>Salmonidae</taxon>
        <taxon>Salmoninae</taxon>
        <taxon>Salmo</taxon>
    </lineage>
</organism>
<evidence type="ECO:0000256" key="8">
    <source>
        <dbReference type="SAM" id="MobiDB-lite"/>
    </source>
</evidence>
<sequence length="169" mass="19202">HAQRHSNKSGKGRSSNDRRHSGQQVPVNKYQCSECDRSFTDGSLVKHIRMKHQTQKNMDVVNHVKEKETAVKEEFDMEVDVDGGSNASNDEDEDENDANEDNDSDSADYFPCHVCGKTFTTSESLEDHQRCHLGEKPHECAECGKCFFQAGQLQQHLRSHKDELLSVEH</sequence>
<dbReference type="Gene3D" id="3.30.160.60">
    <property type="entry name" value="Classic Zinc Finger"/>
    <property type="match status" value="2"/>
</dbReference>
<dbReference type="Ensembl" id="ENSSTUT00000027592.1">
    <property type="protein sequence ID" value="ENSSTUP00000026337.1"/>
    <property type="gene ID" value="ENSSTUG00000011454.1"/>
</dbReference>
<dbReference type="FunFam" id="3.30.160.60:FF:001498">
    <property type="entry name" value="Zinc finger protein 404"/>
    <property type="match status" value="1"/>
</dbReference>
<evidence type="ECO:0000256" key="3">
    <source>
        <dbReference type="ARBA" id="ARBA00022737"/>
    </source>
</evidence>
<dbReference type="AlphaFoldDB" id="A0A673XWT0"/>
<evidence type="ECO:0000256" key="2">
    <source>
        <dbReference type="ARBA" id="ARBA00022723"/>
    </source>
</evidence>
<dbReference type="OMA" id="MAYLRVH"/>
<evidence type="ECO:0000313" key="11">
    <source>
        <dbReference type="Proteomes" id="UP000472277"/>
    </source>
</evidence>
<evidence type="ECO:0000256" key="5">
    <source>
        <dbReference type="ARBA" id="ARBA00022833"/>
    </source>
</evidence>
<dbReference type="GO" id="GO:0005634">
    <property type="term" value="C:nucleus"/>
    <property type="evidence" value="ECO:0007669"/>
    <property type="project" value="UniProtKB-SubCell"/>
</dbReference>
<proteinExistence type="predicted"/>
<dbReference type="InterPro" id="IPR036236">
    <property type="entry name" value="Znf_C2H2_sf"/>
</dbReference>
<feature type="region of interest" description="Disordered" evidence="8">
    <location>
        <begin position="1"/>
        <end position="29"/>
    </location>
</feature>
<dbReference type="InterPro" id="IPR013087">
    <property type="entry name" value="Znf_C2H2_type"/>
</dbReference>
<dbReference type="PROSITE" id="PS00028">
    <property type="entry name" value="ZINC_FINGER_C2H2_1"/>
    <property type="match status" value="2"/>
</dbReference>
<dbReference type="PANTHER" id="PTHR24394:SF44">
    <property type="entry name" value="ZINC FINGER PROTEIN 271-LIKE"/>
    <property type="match status" value="1"/>
</dbReference>
<evidence type="ECO:0000256" key="1">
    <source>
        <dbReference type="ARBA" id="ARBA00004123"/>
    </source>
</evidence>
<reference evidence="10" key="1">
    <citation type="submission" date="2025-08" db="UniProtKB">
        <authorList>
            <consortium name="Ensembl"/>
        </authorList>
    </citation>
    <scope>IDENTIFICATION</scope>
</reference>
<dbReference type="SMART" id="SM00355">
    <property type="entry name" value="ZnF_C2H2"/>
    <property type="match status" value="3"/>
</dbReference>
<feature type="compositionally biased region" description="Acidic residues" evidence="8">
    <location>
        <begin position="89"/>
        <end position="106"/>
    </location>
</feature>
<feature type="domain" description="C2H2-type" evidence="9">
    <location>
        <begin position="30"/>
        <end position="57"/>
    </location>
</feature>
<evidence type="ECO:0000256" key="4">
    <source>
        <dbReference type="ARBA" id="ARBA00022771"/>
    </source>
</evidence>
<dbReference type="SUPFAM" id="SSF57667">
    <property type="entry name" value="beta-beta-alpha zinc fingers"/>
    <property type="match status" value="1"/>
</dbReference>
<evidence type="ECO:0000256" key="7">
    <source>
        <dbReference type="PROSITE-ProRule" id="PRU00042"/>
    </source>
</evidence>
<keyword evidence="11" id="KW-1185">Reference proteome</keyword>
<dbReference type="GO" id="GO:0000981">
    <property type="term" value="F:DNA-binding transcription factor activity, RNA polymerase II-specific"/>
    <property type="evidence" value="ECO:0007669"/>
    <property type="project" value="TreeGrafter"/>
</dbReference>
<keyword evidence="3" id="KW-0677">Repeat</keyword>
<reference evidence="10" key="2">
    <citation type="submission" date="2025-09" db="UniProtKB">
        <authorList>
            <consortium name="Ensembl"/>
        </authorList>
    </citation>
    <scope>IDENTIFICATION</scope>
</reference>
<name>A0A673XWT0_SALTR</name>
<dbReference type="GO" id="GO:0008270">
    <property type="term" value="F:zinc ion binding"/>
    <property type="evidence" value="ECO:0007669"/>
    <property type="project" value="UniProtKB-KW"/>
</dbReference>
<feature type="compositionally biased region" description="Basic residues" evidence="8">
    <location>
        <begin position="1"/>
        <end position="11"/>
    </location>
</feature>
<accession>A0A673XWT0</accession>
<feature type="domain" description="C2H2-type" evidence="9">
    <location>
        <begin position="110"/>
        <end position="137"/>
    </location>
</feature>
<keyword evidence="6" id="KW-0539">Nucleus</keyword>
<dbReference type="Pfam" id="PF00096">
    <property type="entry name" value="zf-C2H2"/>
    <property type="match status" value="3"/>
</dbReference>
<dbReference type="PANTHER" id="PTHR24394">
    <property type="entry name" value="ZINC FINGER PROTEIN"/>
    <property type="match status" value="1"/>
</dbReference>
<dbReference type="FunFam" id="3.30.160.60:FF:000446">
    <property type="entry name" value="Zinc finger protein"/>
    <property type="match status" value="1"/>
</dbReference>
<feature type="region of interest" description="Disordered" evidence="8">
    <location>
        <begin position="69"/>
        <end position="106"/>
    </location>
</feature>
<feature type="domain" description="C2H2-type" evidence="9">
    <location>
        <begin position="138"/>
        <end position="165"/>
    </location>
</feature>
<dbReference type="Proteomes" id="UP000472277">
    <property type="component" value="Chromosome 3"/>
</dbReference>
<keyword evidence="2" id="KW-0479">Metal-binding</keyword>